<dbReference type="OrthoDB" id="271448at2759"/>
<evidence type="ECO:0000313" key="3">
    <source>
        <dbReference type="Proteomes" id="UP000799779"/>
    </source>
</evidence>
<keyword evidence="1" id="KW-0732">Signal</keyword>
<dbReference type="EMBL" id="ML977634">
    <property type="protein sequence ID" value="KAF1995696.1"/>
    <property type="molecule type" value="Genomic_DNA"/>
</dbReference>
<accession>A0A6A5WDH7</accession>
<evidence type="ECO:0000313" key="2">
    <source>
        <dbReference type="EMBL" id="KAF1995696.1"/>
    </source>
</evidence>
<name>A0A6A5WDH7_9PLEO</name>
<dbReference type="PANTHER" id="PTHR36578:SF1">
    <property type="entry name" value="APPLE DOMAIN-CONTAINING PROTEIN"/>
    <property type="match status" value="1"/>
</dbReference>
<evidence type="ECO:0000256" key="1">
    <source>
        <dbReference type="SAM" id="SignalP"/>
    </source>
</evidence>
<protein>
    <recommendedName>
        <fullName evidence="4">Apple domain-containing protein</fullName>
    </recommendedName>
</protein>
<dbReference type="AlphaFoldDB" id="A0A6A5WDH7"/>
<keyword evidence="3" id="KW-1185">Reference proteome</keyword>
<organism evidence="2 3">
    <name type="scientific">Amniculicola lignicola CBS 123094</name>
    <dbReference type="NCBI Taxonomy" id="1392246"/>
    <lineage>
        <taxon>Eukaryota</taxon>
        <taxon>Fungi</taxon>
        <taxon>Dikarya</taxon>
        <taxon>Ascomycota</taxon>
        <taxon>Pezizomycotina</taxon>
        <taxon>Dothideomycetes</taxon>
        <taxon>Pleosporomycetidae</taxon>
        <taxon>Pleosporales</taxon>
        <taxon>Amniculicolaceae</taxon>
        <taxon>Amniculicola</taxon>
    </lineage>
</organism>
<feature type="signal peptide" evidence="1">
    <location>
        <begin position="1"/>
        <end position="19"/>
    </location>
</feature>
<proteinExistence type="predicted"/>
<sequence length="457" mass="50184">MKRSIQVLLAAALAGSAFASTIPAQKRNTCLPRNQLGTAPLPPVDNEESFNNWPVYSDISQTAVDPQGYVQAFQNYNASVIYTGHHIDSFSMEVYNTELCARQCDTHYSGACKAFNIFIERLPDKEPGAACPNPPATAVYQCTIWGEPIYPELASNIGQSQGPKDKDGKDFAVRIRASNGYNRNFEGIRKVYAPIDGFEGPFALPAAINTSVAMVSGQDHINTHYFNGEYNAAKCASLCDAHNEESKATAEEECAENPSSEFCWYKPCNYFNVYNQAQNNNPDGYYCSLFTNEIPASEATVFNIKSKDRTWAADKSRAYVRDPMVPGYIRAPSTPNTSLPLDLPANLTHAIPTIGIQRFLDTTSPTAHATITKLALATTTQTVVQVETQIIPTTVTETHVQILTAPVRTEKVTQTRTQTVFTNTVSTMTTTTYVHIVVPTGFKLVPEEGEEHGGVEY</sequence>
<dbReference type="Proteomes" id="UP000799779">
    <property type="component" value="Unassembled WGS sequence"/>
</dbReference>
<feature type="chain" id="PRO_5025342349" description="Apple domain-containing protein" evidence="1">
    <location>
        <begin position="20"/>
        <end position="457"/>
    </location>
</feature>
<gene>
    <name evidence="2" type="ORF">P154DRAFT_538556</name>
</gene>
<reference evidence="2" key="1">
    <citation type="journal article" date="2020" name="Stud. Mycol.">
        <title>101 Dothideomycetes genomes: a test case for predicting lifestyles and emergence of pathogens.</title>
        <authorList>
            <person name="Haridas S."/>
            <person name="Albert R."/>
            <person name="Binder M."/>
            <person name="Bloem J."/>
            <person name="Labutti K."/>
            <person name="Salamov A."/>
            <person name="Andreopoulos B."/>
            <person name="Baker S."/>
            <person name="Barry K."/>
            <person name="Bills G."/>
            <person name="Bluhm B."/>
            <person name="Cannon C."/>
            <person name="Castanera R."/>
            <person name="Culley D."/>
            <person name="Daum C."/>
            <person name="Ezra D."/>
            <person name="Gonzalez J."/>
            <person name="Henrissat B."/>
            <person name="Kuo A."/>
            <person name="Liang C."/>
            <person name="Lipzen A."/>
            <person name="Lutzoni F."/>
            <person name="Magnuson J."/>
            <person name="Mondo S."/>
            <person name="Nolan M."/>
            <person name="Ohm R."/>
            <person name="Pangilinan J."/>
            <person name="Park H.-J."/>
            <person name="Ramirez L."/>
            <person name="Alfaro M."/>
            <person name="Sun H."/>
            <person name="Tritt A."/>
            <person name="Yoshinaga Y."/>
            <person name="Zwiers L.-H."/>
            <person name="Turgeon B."/>
            <person name="Goodwin S."/>
            <person name="Spatafora J."/>
            <person name="Crous P."/>
            <person name="Grigoriev I."/>
        </authorList>
    </citation>
    <scope>NUCLEOTIDE SEQUENCE</scope>
    <source>
        <strain evidence="2">CBS 123094</strain>
    </source>
</reference>
<evidence type="ECO:0008006" key="4">
    <source>
        <dbReference type="Google" id="ProtNLM"/>
    </source>
</evidence>
<dbReference type="PANTHER" id="PTHR36578">
    <property type="entry name" value="CHROMOSOME 15, WHOLE GENOME SHOTGUN SEQUENCE"/>
    <property type="match status" value="1"/>
</dbReference>